<feature type="chain" id="PRO_5043945978" evidence="3">
    <location>
        <begin position="25"/>
        <end position="364"/>
    </location>
</feature>
<dbReference type="InterPro" id="IPR001087">
    <property type="entry name" value="GDSL"/>
</dbReference>
<sequence length="364" mass="40694">MSRHVQVFLVTLTLFTFLHVQTLAKNPLFIFGDTILDVGNNNYINTIIDAQANFYPYGITFFNIPTGRFSDGRLICDVIAKNANLPLIPPYLEPGHPQFYDGVNFASAGAGALVPTFEGKVINLHMQLENYKKVEATFQNMSGNIGAKKMKSKAVYMISVGADDYLAILLSNATTQFTGLSPPHYVNLVISNLTSVITEIYNRGGRKFAIMNVPQVACMPELRNANVEGKGECVKNASIYAILHNQALQLSLQQLQLDLPGFKYSLYDLYSHLQQFIDYPSKYGYKEAKTACCGSGEYRGIASCGRVTEFKTYELCKDVDNYVFWDSTHLTDKAHKMFGDEMWSNATGAFCYGPYTTKDLFYLP</sequence>
<evidence type="ECO:0000313" key="5">
    <source>
        <dbReference type="Proteomes" id="UP001443914"/>
    </source>
</evidence>
<dbReference type="Proteomes" id="UP001443914">
    <property type="component" value="Unassembled WGS sequence"/>
</dbReference>
<dbReference type="EMBL" id="JBDFQZ010000004">
    <property type="protein sequence ID" value="KAK9734396.1"/>
    <property type="molecule type" value="Genomic_DNA"/>
</dbReference>
<dbReference type="InterPro" id="IPR044552">
    <property type="entry name" value="GLIP1-5/GLL25"/>
</dbReference>
<organism evidence="4 5">
    <name type="scientific">Saponaria officinalis</name>
    <name type="common">Common soapwort</name>
    <name type="synonym">Lychnis saponaria</name>
    <dbReference type="NCBI Taxonomy" id="3572"/>
    <lineage>
        <taxon>Eukaryota</taxon>
        <taxon>Viridiplantae</taxon>
        <taxon>Streptophyta</taxon>
        <taxon>Embryophyta</taxon>
        <taxon>Tracheophyta</taxon>
        <taxon>Spermatophyta</taxon>
        <taxon>Magnoliopsida</taxon>
        <taxon>eudicotyledons</taxon>
        <taxon>Gunneridae</taxon>
        <taxon>Pentapetalae</taxon>
        <taxon>Caryophyllales</taxon>
        <taxon>Caryophyllaceae</taxon>
        <taxon>Caryophylleae</taxon>
        <taxon>Saponaria</taxon>
    </lineage>
</organism>
<dbReference type="InterPro" id="IPR035669">
    <property type="entry name" value="SGNH_plant_lipase-like"/>
</dbReference>
<feature type="signal peptide" evidence="3">
    <location>
        <begin position="1"/>
        <end position="24"/>
    </location>
</feature>
<dbReference type="SUPFAM" id="SSF52266">
    <property type="entry name" value="SGNH hydrolase"/>
    <property type="match status" value="1"/>
</dbReference>
<reference evidence="4" key="1">
    <citation type="submission" date="2024-03" db="EMBL/GenBank/DDBJ databases">
        <title>WGS assembly of Saponaria officinalis var. Norfolk2.</title>
        <authorList>
            <person name="Jenkins J."/>
            <person name="Shu S."/>
            <person name="Grimwood J."/>
            <person name="Barry K."/>
            <person name="Goodstein D."/>
            <person name="Schmutz J."/>
            <person name="Leebens-Mack J."/>
            <person name="Osbourn A."/>
        </authorList>
    </citation>
    <scope>NUCLEOTIDE SEQUENCE [LARGE SCALE GENOMIC DNA]</scope>
    <source>
        <strain evidence="4">JIC</strain>
    </source>
</reference>
<dbReference type="GO" id="GO:0016298">
    <property type="term" value="F:lipase activity"/>
    <property type="evidence" value="ECO:0007669"/>
    <property type="project" value="TreeGrafter"/>
</dbReference>
<evidence type="ECO:0000256" key="2">
    <source>
        <dbReference type="ARBA" id="ARBA00022729"/>
    </source>
</evidence>
<gene>
    <name evidence="4" type="ORF">RND81_04G136800</name>
</gene>
<keyword evidence="5" id="KW-1185">Reference proteome</keyword>
<accession>A0AAW1LLQ1</accession>
<proteinExistence type="inferred from homology"/>
<keyword evidence="2 3" id="KW-0732">Signal</keyword>
<evidence type="ECO:0000313" key="4">
    <source>
        <dbReference type="EMBL" id="KAK9734396.1"/>
    </source>
</evidence>
<name>A0AAW1LLQ1_SAPOF</name>
<dbReference type="AlphaFoldDB" id="A0AAW1LLQ1"/>
<comment type="similarity">
    <text evidence="1">Belongs to the 'GDSL' lipolytic enzyme family.</text>
</comment>
<evidence type="ECO:0000256" key="1">
    <source>
        <dbReference type="ARBA" id="ARBA00008668"/>
    </source>
</evidence>
<dbReference type="InterPro" id="IPR036514">
    <property type="entry name" value="SGNH_hydro_sf"/>
</dbReference>
<comment type="caution">
    <text evidence="4">The sequence shown here is derived from an EMBL/GenBank/DDBJ whole genome shotgun (WGS) entry which is preliminary data.</text>
</comment>
<dbReference type="PANTHER" id="PTHR45966:SF4">
    <property type="entry name" value="GDSL ESTERASE_LIPASE 5"/>
    <property type="match status" value="1"/>
</dbReference>
<evidence type="ECO:0000256" key="3">
    <source>
        <dbReference type="SAM" id="SignalP"/>
    </source>
</evidence>
<dbReference type="Gene3D" id="3.40.50.1110">
    <property type="entry name" value="SGNH hydrolase"/>
    <property type="match status" value="1"/>
</dbReference>
<dbReference type="CDD" id="cd01837">
    <property type="entry name" value="SGNH_plant_lipase_like"/>
    <property type="match status" value="1"/>
</dbReference>
<dbReference type="Pfam" id="PF00657">
    <property type="entry name" value="Lipase_GDSL"/>
    <property type="match status" value="1"/>
</dbReference>
<protein>
    <submittedName>
        <fullName evidence="4">Uncharacterized protein</fullName>
    </submittedName>
</protein>
<dbReference type="PANTHER" id="PTHR45966">
    <property type="entry name" value="GDSL-LIKE LIPASE/ACYLHYDROLASE"/>
    <property type="match status" value="1"/>
</dbReference>